<feature type="chain" id="PRO_5046306366" evidence="1">
    <location>
        <begin position="21"/>
        <end position="149"/>
    </location>
</feature>
<dbReference type="InterPro" id="IPR007410">
    <property type="entry name" value="LpqE-like"/>
</dbReference>
<dbReference type="InterPro" id="IPR036182">
    <property type="entry name" value="PCuAC_sf"/>
</dbReference>
<dbReference type="Pfam" id="PF04314">
    <property type="entry name" value="PCuAC"/>
    <property type="match status" value="1"/>
</dbReference>
<dbReference type="InterPro" id="IPR058248">
    <property type="entry name" value="Lxx211020-like"/>
</dbReference>
<name>A0ABS2K7S2_9GAMM</name>
<dbReference type="SUPFAM" id="SSF110087">
    <property type="entry name" value="DR1885-like metal-binding protein"/>
    <property type="match status" value="1"/>
</dbReference>
<dbReference type="PANTHER" id="PTHR36302:SF1">
    <property type="entry name" value="COPPER CHAPERONE PCU(A)C"/>
    <property type="match status" value="1"/>
</dbReference>
<evidence type="ECO:0000313" key="3">
    <source>
        <dbReference type="Proteomes" id="UP001430149"/>
    </source>
</evidence>
<protein>
    <submittedName>
        <fullName evidence="2">Copper chaperone PCu(A)C</fullName>
    </submittedName>
</protein>
<organism evidence="2 3">
    <name type="scientific">Dyella flava</name>
    <dbReference type="NCBI Taxonomy" id="1920170"/>
    <lineage>
        <taxon>Bacteria</taxon>
        <taxon>Pseudomonadati</taxon>
        <taxon>Pseudomonadota</taxon>
        <taxon>Gammaproteobacteria</taxon>
        <taxon>Lysobacterales</taxon>
        <taxon>Rhodanobacteraceae</taxon>
        <taxon>Dyella</taxon>
    </lineage>
</organism>
<evidence type="ECO:0000313" key="2">
    <source>
        <dbReference type="EMBL" id="MBM7127262.1"/>
    </source>
</evidence>
<dbReference type="Gene3D" id="2.60.40.1890">
    <property type="entry name" value="PCu(A)C copper chaperone"/>
    <property type="match status" value="1"/>
</dbReference>
<dbReference type="PANTHER" id="PTHR36302">
    <property type="entry name" value="BLR7088 PROTEIN"/>
    <property type="match status" value="1"/>
</dbReference>
<feature type="signal peptide" evidence="1">
    <location>
        <begin position="1"/>
        <end position="20"/>
    </location>
</feature>
<reference evidence="2" key="1">
    <citation type="submission" date="2020-10" db="EMBL/GenBank/DDBJ databases">
        <title>Phylogeny of dyella-like bacteria.</title>
        <authorList>
            <person name="Fu J."/>
        </authorList>
    </citation>
    <scope>NUCLEOTIDE SEQUENCE</scope>
    <source>
        <strain evidence="2">DHOC52</strain>
    </source>
</reference>
<dbReference type="EMBL" id="JADIKE010000038">
    <property type="protein sequence ID" value="MBM7127262.1"/>
    <property type="molecule type" value="Genomic_DNA"/>
</dbReference>
<gene>
    <name evidence="2" type="ORF">ISP19_17960</name>
</gene>
<accession>A0ABS2K7S2</accession>
<dbReference type="RefSeq" id="WP_204683868.1">
    <property type="nucleotide sequence ID" value="NZ_BSNR01000019.1"/>
</dbReference>
<proteinExistence type="predicted"/>
<sequence>MPSRLLLLAIGLLPVGNLLAAQADHVTATEAWIRLLPARLPASGYVTLHNTGSSAATLVSAHSATYGSVMLHQSSMGSGGMSSMNAVAQLVIAPQGKVTLAPAGYHLMLEQVSRALTPGDSVDITLDFADGSHLPVHFLVRPANATDPQ</sequence>
<dbReference type="Proteomes" id="UP001430149">
    <property type="component" value="Unassembled WGS sequence"/>
</dbReference>
<evidence type="ECO:0000256" key="1">
    <source>
        <dbReference type="SAM" id="SignalP"/>
    </source>
</evidence>
<comment type="caution">
    <text evidence="2">The sequence shown here is derived from an EMBL/GenBank/DDBJ whole genome shotgun (WGS) entry which is preliminary data.</text>
</comment>
<keyword evidence="1" id="KW-0732">Signal</keyword>
<keyword evidence="3" id="KW-1185">Reference proteome</keyword>